<feature type="domain" description="PNPLA" evidence="2">
    <location>
        <begin position="5"/>
        <end position="190"/>
    </location>
</feature>
<dbReference type="Gene3D" id="3.40.1090.10">
    <property type="entry name" value="Cytosolic phospholipase A2 catalytic domain"/>
    <property type="match status" value="2"/>
</dbReference>
<keyword evidence="1" id="KW-0443">Lipid metabolism</keyword>
<reference evidence="3" key="1">
    <citation type="journal article" date="2020" name="Nature">
        <title>Giant virus diversity and host interactions through global metagenomics.</title>
        <authorList>
            <person name="Schulz F."/>
            <person name="Roux S."/>
            <person name="Paez-Espino D."/>
            <person name="Jungbluth S."/>
            <person name="Walsh D.A."/>
            <person name="Denef V.J."/>
            <person name="McMahon K.D."/>
            <person name="Konstantinidis K.T."/>
            <person name="Eloe-Fadrosh E.A."/>
            <person name="Kyrpides N.C."/>
            <person name="Woyke T."/>
        </authorList>
    </citation>
    <scope>NUCLEOTIDE SEQUENCE</scope>
    <source>
        <strain evidence="3">GVMAG-M-3300023184-120</strain>
    </source>
</reference>
<dbReference type="SUPFAM" id="SSF52151">
    <property type="entry name" value="FabD/lysophospholipase-like"/>
    <property type="match status" value="1"/>
</dbReference>
<evidence type="ECO:0000256" key="1">
    <source>
        <dbReference type="ARBA" id="ARBA00023098"/>
    </source>
</evidence>
<dbReference type="PANTHER" id="PTHR46394:SF1">
    <property type="entry name" value="PNPLA DOMAIN-CONTAINING PROTEIN"/>
    <property type="match status" value="1"/>
</dbReference>
<dbReference type="InterPro" id="IPR016035">
    <property type="entry name" value="Acyl_Trfase/lysoPLipase"/>
</dbReference>
<sequence length="301" mass="34283">MIKHLVIAGGAHAGFAYYGAFKTLFDNKFIVLSDIQTVFSTSVGGIISVILLLNYDWETVDEYLINRPWHLLFRTDLPTLINGINKGGVYDVSLITDMLTPLLLGKDLSPQITLAEFYQYTQKDLHFIATKFHNLEMCDISHKTHPEWKLVDAISASSCLPVVFAPFEQTDDEIYIDGAIHANYPLPQCLSYIGESGSKEIFGIVCGFHEEIPSNKPKYLKENTTFRLFYFLLDLFLKLWADKKKNDLKTHEPPDIHQLEIFCQAGDALQIIKSADARKKMILFGVETANKFMEDMKKEED</sequence>
<dbReference type="PROSITE" id="PS51635">
    <property type="entry name" value="PNPLA"/>
    <property type="match status" value="1"/>
</dbReference>
<evidence type="ECO:0000259" key="2">
    <source>
        <dbReference type="PROSITE" id="PS51635"/>
    </source>
</evidence>
<evidence type="ECO:0000313" key="3">
    <source>
        <dbReference type="EMBL" id="QHT80372.1"/>
    </source>
</evidence>
<dbReference type="InterPro" id="IPR002641">
    <property type="entry name" value="PNPLA_dom"/>
</dbReference>
<proteinExistence type="predicted"/>
<organism evidence="3">
    <name type="scientific">viral metagenome</name>
    <dbReference type="NCBI Taxonomy" id="1070528"/>
    <lineage>
        <taxon>unclassified sequences</taxon>
        <taxon>metagenomes</taxon>
        <taxon>organismal metagenomes</taxon>
    </lineage>
</organism>
<accession>A0A6C0HIF8</accession>
<protein>
    <recommendedName>
        <fullName evidence="2">PNPLA domain-containing protein</fullName>
    </recommendedName>
</protein>
<dbReference type="EMBL" id="MN739968">
    <property type="protein sequence ID" value="QHT80372.1"/>
    <property type="molecule type" value="Genomic_DNA"/>
</dbReference>
<dbReference type="PANTHER" id="PTHR46394">
    <property type="entry name" value="ANNEXIN"/>
    <property type="match status" value="1"/>
</dbReference>
<dbReference type="InterPro" id="IPR052580">
    <property type="entry name" value="Lipid_Hydrolase"/>
</dbReference>
<dbReference type="AlphaFoldDB" id="A0A6C0HIF8"/>
<name>A0A6C0HIF8_9ZZZZ</name>
<dbReference type="Pfam" id="PF01734">
    <property type="entry name" value="Patatin"/>
    <property type="match status" value="1"/>
</dbReference>
<dbReference type="GO" id="GO:0006629">
    <property type="term" value="P:lipid metabolic process"/>
    <property type="evidence" value="ECO:0007669"/>
    <property type="project" value="UniProtKB-KW"/>
</dbReference>